<evidence type="ECO:0000313" key="1">
    <source>
        <dbReference type="EMBL" id="RNA10858.1"/>
    </source>
</evidence>
<evidence type="ECO:0000313" key="2">
    <source>
        <dbReference type="Proteomes" id="UP000276133"/>
    </source>
</evidence>
<protein>
    <submittedName>
        <fullName evidence="1">Uncharacterized protein</fullName>
    </submittedName>
</protein>
<proteinExistence type="predicted"/>
<keyword evidence="2" id="KW-1185">Reference proteome</keyword>
<dbReference type="AlphaFoldDB" id="A0A3M7QIS6"/>
<comment type="caution">
    <text evidence="1">The sequence shown here is derived from an EMBL/GenBank/DDBJ whole genome shotgun (WGS) entry which is preliminary data.</text>
</comment>
<organism evidence="1 2">
    <name type="scientific">Brachionus plicatilis</name>
    <name type="common">Marine rotifer</name>
    <name type="synonym">Brachionus muelleri</name>
    <dbReference type="NCBI Taxonomy" id="10195"/>
    <lineage>
        <taxon>Eukaryota</taxon>
        <taxon>Metazoa</taxon>
        <taxon>Spiralia</taxon>
        <taxon>Gnathifera</taxon>
        <taxon>Rotifera</taxon>
        <taxon>Eurotatoria</taxon>
        <taxon>Monogononta</taxon>
        <taxon>Pseudotrocha</taxon>
        <taxon>Ploima</taxon>
        <taxon>Brachionidae</taxon>
        <taxon>Brachionus</taxon>
    </lineage>
</organism>
<accession>A0A3M7QIS6</accession>
<gene>
    <name evidence="1" type="ORF">BpHYR1_053430</name>
</gene>
<dbReference type="Proteomes" id="UP000276133">
    <property type="component" value="Unassembled WGS sequence"/>
</dbReference>
<sequence length="86" mass="10169">MQTIWWLLGDIVCMAIQKQKSLKITFAIIKCPTCCFEDILLLVELFQTKLKVLDKKNKKTNHDFKNFITIINIKFFQLNFGMLNNK</sequence>
<dbReference type="EMBL" id="REGN01006099">
    <property type="protein sequence ID" value="RNA10858.1"/>
    <property type="molecule type" value="Genomic_DNA"/>
</dbReference>
<name>A0A3M7QIS6_BRAPC</name>
<reference evidence="1 2" key="1">
    <citation type="journal article" date="2018" name="Sci. Rep.">
        <title>Genomic signatures of local adaptation to the degree of environmental predictability in rotifers.</title>
        <authorList>
            <person name="Franch-Gras L."/>
            <person name="Hahn C."/>
            <person name="Garcia-Roger E.M."/>
            <person name="Carmona M.J."/>
            <person name="Serra M."/>
            <person name="Gomez A."/>
        </authorList>
    </citation>
    <scope>NUCLEOTIDE SEQUENCE [LARGE SCALE GENOMIC DNA]</scope>
    <source>
        <strain evidence="1">HYR1</strain>
    </source>
</reference>